<dbReference type="GO" id="GO:0046872">
    <property type="term" value="F:metal ion binding"/>
    <property type="evidence" value="ECO:0007669"/>
    <property type="project" value="UniProtKB-KW"/>
</dbReference>
<keyword evidence="6" id="KW-0411">Iron-sulfur</keyword>
<dbReference type="PANTHER" id="PTHR32439:SF9">
    <property type="entry name" value="BLR3264 PROTEIN"/>
    <property type="match status" value="1"/>
</dbReference>
<feature type="region of interest" description="Disordered" evidence="7">
    <location>
        <begin position="1"/>
        <end position="20"/>
    </location>
</feature>
<dbReference type="AlphaFoldDB" id="A0A0H5RKB5"/>
<dbReference type="PANTHER" id="PTHR32439">
    <property type="entry name" value="FERREDOXIN--NITRITE REDUCTASE, CHLOROPLASTIC"/>
    <property type="match status" value="1"/>
</dbReference>
<evidence type="ECO:0000313" key="9">
    <source>
        <dbReference type="EMBL" id="CRZ13917.1"/>
    </source>
</evidence>
<dbReference type="InterPro" id="IPR036136">
    <property type="entry name" value="Nit/Sulf_reduc_fer-like_dom_sf"/>
</dbReference>
<keyword evidence="4" id="KW-0560">Oxidoreductase</keyword>
<evidence type="ECO:0000256" key="1">
    <source>
        <dbReference type="ARBA" id="ARBA00022485"/>
    </source>
</evidence>
<evidence type="ECO:0000313" key="10">
    <source>
        <dbReference type="Proteomes" id="UP000199147"/>
    </source>
</evidence>
<dbReference type="Gene3D" id="3.90.480.20">
    <property type="match status" value="1"/>
</dbReference>
<dbReference type="InterPro" id="IPR012798">
    <property type="entry name" value="Cbl_synth_CobG-like"/>
</dbReference>
<dbReference type="SUPFAM" id="SSF55124">
    <property type="entry name" value="Nitrite/Sulfite reductase N-terminal domain-like"/>
    <property type="match status" value="2"/>
</dbReference>
<accession>A0A0H5RKB5</accession>
<keyword evidence="5" id="KW-0408">Iron</keyword>
<dbReference type="InterPro" id="IPR051329">
    <property type="entry name" value="NIR_SIR_4Fe-4S"/>
</dbReference>
<evidence type="ECO:0000256" key="4">
    <source>
        <dbReference type="ARBA" id="ARBA00023002"/>
    </source>
</evidence>
<dbReference type="NCBIfam" id="TIGR02435">
    <property type="entry name" value="CobG"/>
    <property type="match status" value="1"/>
</dbReference>
<sequence>MTDVTDVAESKMAGTMTRTRDQDACPGALTVHQAADGALVRIRLPGGMITAAQLTALAETAEQFGSPAMELTSRGNIQIRAVTDTGAAATALADAGLLPSATHERARNIVASPLSGRSGGIIDVRPMVRDLDRAIQADPALAGLPGRFWFSLDDGRGDVSGIDADAGVHARDDGSCALLLAGRDTGVRLDTGDAVTTLIEMARRFVATRGKAWRVTELDDHAALLDGFTPSAPAGATWPPTVTPPVGWIEQRDSRVALGAAVPLGVLQARVAHFLAAIEAPLVITPWRSVLVCDVGEGVADASLRVLAPLGLVFDENSPWLRVSACTGSPGCAKSAADVRADAAESVDAPTQTHRHFVGCERACGSPATGEVLIATEDGYRLRIAPP</sequence>
<name>A0A0H5RKB5_9MYCO</name>
<evidence type="ECO:0000256" key="5">
    <source>
        <dbReference type="ARBA" id="ARBA00023004"/>
    </source>
</evidence>
<dbReference type="Pfam" id="PF03460">
    <property type="entry name" value="NIR_SIR_ferr"/>
    <property type="match status" value="1"/>
</dbReference>
<evidence type="ECO:0000256" key="3">
    <source>
        <dbReference type="ARBA" id="ARBA00022723"/>
    </source>
</evidence>
<dbReference type="GO" id="GO:0016491">
    <property type="term" value="F:oxidoreductase activity"/>
    <property type="evidence" value="ECO:0007669"/>
    <property type="project" value="UniProtKB-KW"/>
</dbReference>
<dbReference type="GO" id="GO:0051539">
    <property type="term" value="F:4 iron, 4 sulfur cluster binding"/>
    <property type="evidence" value="ECO:0007669"/>
    <property type="project" value="UniProtKB-KW"/>
</dbReference>
<protein>
    <submittedName>
        <fullName evidence="9">Precorrin-3B synthase</fullName>
    </submittedName>
</protein>
<evidence type="ECO:0000259" key="8">
    <source>
        <dbReference type="Pfam" id="PF03460"/>
    </source>
</evidence>
<dbReference type="SUPFAM" id="SSF56014">
    <property type="entry name" value="Nitrite and sulphite reductase 4Fe-4S domain-like"/>
    <property type="match status" value="1"/>
</dbReference>
<evidence type="ECO:0000256" key="7">
    <source>
        <dbReference type="SAM" id="MobiDB-lite"/>
    </source>
</evidence>
<keyword evidence="3" id="KW-0479">Metal-binding</keyword>
<keyword evidence="10" id="KW-1185">Reference proteome</keyword>
<feature type="domain" description="Nitrite/Sulfite reductase ferredoxin-like" evidence="8">
    <location>
        <begin position="34"/>
        <end position="84"/>
    </location>
</feature>
<keyword evidence="2" id="KW-0349">Heme</keyword>
<keyword evidence="1" id="KW-0004">4Fe-4S</keyword>
<dbReference type="InterPro" id="IPR045854">
    <property type="entry name" value="NO2/SO3_Rdtase_4Fe4S_sf"/>
</dbReference>
<dbReference type="InterPro" id="IPR005117">
    <property type="entry name" value="NiRdtase/SiRdtase_haem-b_fer"/>
</dbReference>
<evidence type="ECO:0000256" key="6">
    <source>
        <dbReference type="ARBA" id="ARBA00023014"/>
    </source>
</evidence>
<dbReference type="STRING" id="146018.BN2156_00760"/>
<reference evidence="10" key="1">
    <citation type="submission" date="2015-07" db="EMBL/GenBank/DDBJ databases">
        <authorList>
            <person name="Urmite Genomes"/>
        </authorList>
    </citation>
    <scope>NUCLEOTIDE SEQUENCE [LARGE SCALE GENOMIC DNA]</scope>
    <source>
        <strain evidence="10">type strain: ATCC 49404</strain>
    </source>
</reference>
<dbReference type="Gene3D" id="3.30.413.10">
    <property type="entry name" value="Sulfite Reductase Hemoprotein, domain 1"/>
    <property type="match status" value="1"/>
</dbReference>
<proteinExistence type="predicted"/>
<gene>
    <name evidence="9" type="primary">cobG</name>
    <name evidence="9" type="ORF">BN2156_00760</name>
</gene>
<evidence type="ECO:0000256" key="2">
    <source>
        <dbReference type="ARBA" id="ARBA00022617"/>
    </source>
</evidence>
<dbReference type="EMBL" id="CWKH01000001">
    <property type="protein sequence ID" value="CRZ13917.1"/>
    <property type="molecule type" value="Genomic_DNA"/>
</dbReference>
<dbReference type="Proteomes" id="UP000199147">
    <property type="component" value="Unassembled WGS sequence"/>
</dbReference>
<organism evidence="9 10">
    <name type="scientific">Mycolicibacterium neworleansense</name>
    <dbReference type="NCBI Taxonomy" id="146018"/>
    <lineage>
        <taxon>Bacteria</taxon>
        <taxon>Bacillati</taxon>
        <taxon>Actinomycetota</taxon>
        <taxon>Actinomycetes</taxon>
        <taxon>Mycobacteriales</taxon>
        <taxon>Mycobacteriaceae</taxon>
        <taxon>Mycolicibacterium</taxon>
    </lineage>
</organism>